<evidence type="ECO:0000313" key="13">
    <source>
        <dbReference type="EMBL" id="QMS80369.1"/>
    </source>
</evidence>
<evidence type="ECO:0000256" key="4">
    <source>
        <dbReference type="ARBA" id="ARBA00022606"/>
    </source>
</evidence>
<proteinExistence type="evidence at transcript level"/>
<evidence type="ECO:0000256" key="5">
    <source>
        <dbReference type="ARBA" id="ARBA00022692"/>
    </source>
</evidence>
<gene>
    <name evidence="13" type="primary">SNMP2</name>
</gene>
<evidence type="ECO:0000256" key="10">
    <source>
        <dbReference type="ARBA" id="ARBA00023170"/>
    </source>
</evidence>
<dbReference type="GO" id="GO:0005886">
    <property type="term" value="C:plasma membrane"/>
    <property type="evidence" value="ECO:0007669"/>
    <property type="project" value="UniProtKB-SubCell"/>
</dbReference>
<keyword evidence="6" id="KW-0552">Olfaction</keyword>
<dbReference type="GO" id="GO:0005044">
    <property type="term" value="F:scavenger receptor activity"/>
    <property type="evidence" value="ECO:0007669"/>
    <property type="project" value="TreeGrafter"/>
</dbReference>
<keyword evidence="7 12" id="KW-1133">Transmembrane helix</keyword>
<reference evidence="13" key="1">
    <citation type="submission" date="2019-09" db="EMBL/GenBank/DDBJ databases">
        <authorList>
            <person name="Yang H."/>
        </authorList>
    </citation>
    <scope>NUCLEOTIDE SEQUENCE</scope>
</reference>
<dbReference type="EMBL" id="MN515221">
    <property type="protein sequence ID" value="QMS80369.1"/>
    <property type="molecule type" value="mRNA"/>
</dbReference>
<dbReference type="Pfam" id="PF01130">
    <property type="entry name" value="CD36"/>
    <property type="match status" value="1"/>
</dbReference>
<comment type="subcellular location">
    <subcellularLocation>
        <location evidence="1">Cell membrane</location>
        <topology evidence="1">Multi-pass membrane protein</topology>
    </subcellularLocation>
</comment>
<evidence type="ECO:0000256" key="12">
    <source>
        <dbReference type="SAM" id="Phobius"/>
    </source>
</evidence>
<dbReference type="InterPro" id="IPR002159">
    <property type="entry name" value="CD36_fam"/>
</dbReference>
<name>A0A7G4KBY3_9NEOP</name>
<evidence type="ECO:0000256" key="1">
    <source>
        <dbReference type="ARBA" id="ARBA00004651"/>
    </source>
</evidence>
<evidence type="ECO:0000256" key="3">
    <source>
        <dbReference type="ARBA" id="ARBA00022475"/>
    </source>
</evidence>
<evidence type="ECO:0000256" key="11">
    <source>
        <dbReference type="ARBA" id="ARBA00023180"/>
    </source>
</evidence>
<evidence type="ECO:0000256" key="8">
    <source>
        <dbReference type="ARBA" id="ARBA00023136"/>
    </source>
</evidence>
<feature type="transmembrane region" description="Helical" evidence="12">
    <location>
        <begin position="423"/>
        <end position="444"/>
    </location>
</feature>
<keyword evidence="3" id="KW-1003">Cell membrane</keyword>
<keyword evidence="4" id="KW-0716">Sensory transduction</keyword>
<keyword evidence="11" id="KW-0325">Glycoprotein</keyword>
<keyword evidence="9" id="KW-1015">Disulfide bond</keyword>
<accession>A0A7G4KBY3</accession>
<evidence type="ECO:0000256" key="7">
    <source>
        <dbReference type="ARBA" id="ARBA00022989"/>
    </source>
</evidence>
<dbReference type="PANTHER" id="PTHR11923:SF69">
    <property type="entry name" value="SENSORY NEURON MEMBRANE PROTEIN 1"/>
    <property type="match status" value="1"/>
</dbReference>
<dbReference type="PRINTS" id="PR01609">
    <property type="entry name" value="CD36FAMILY"/>
</dbReference>
<dbReference type="PANTHER" id="PTHR11923">
    <property type="entry name" value="SCAVENGER RECEPTOR CLASS B TYPE-1 SR-B1"/>
    <property type="match status" value="1"/>
</dbReference>
<keyword evidence="10" id="KW-0675">Receptor</keyword>
<evidence type="ECO:0000256" key="9">
    <source>
        <dbReference type="ARBA" id="ARBA00023157"/>
    </source>
</evidence>
<protein>
    <submittedName>
        <fullName evidence="13">Sensory neuron membrane protein</fullName>
    </submittedName>
</protein>
<dbReference type="GO" id="GO:0005737">
    <property type="term" value="C:cytoplasm"/>
    <property type="evidence" value="ECO:0007669"/>
    <property type="project" value="TreeGrafter"/>
</dbReference>
<sequence>MMYEKWRKLPMPLNFKIYVFNVTNVEEVNAGANPKLVEIGPYVYKEYRERTDIEVTDNDTVRYMLKKSFVFDGEASGSKTEDDIITVIHYAYVAAIVQVHDTMASLLPILNPALQEFFGNVSSPFLTIKVKDLFFDGIFLNCNGSQQSLGLICSKIEVEKPPTMRQADGGNGFFWSMFGHLNRTITGPYEMARGLTNIQELGHIVSYQGKRVMTEWNDPYCGQINGSDSTIFPPIDENNVPSRLYSFEPDICRSLYISLSEKTTRFNMTAYLYEMDSSALASKSANPDNKCFCDKNWSANHDGCLVMGVLNLMPCQGSPAIVSLPHFYLASEEILSYIAEGIDAVKEKHKSYVYIDPSTGVPLDGLKRLQFNIELRKIPNIKQFENVKTGLFPLLWIEEGAVLPESLLSELRQGHTMIKYVEVFRWVLLAVALIVTAVSGYLVARAKSLVWPHHAPVSFVLQPHGMSEVNKVH</sequence>
<dbReference type="AlphaFoldDB" id="A0A7G4KBY3"/>
<evidence type="ECO:0000256" key="6">
    <source>
        <dbReference type="ARBA" id="ARBA00022725"/>
    </source>
</evidence>
<comment type="similarity">
    <text evidence="2">Belongs to the CD36 family.</text>
</comment>
<keyword evidence="8 12" id="KW-0472">Membrane</keyword>
<organism evidence="13">
    <name type="scientific">Histia rhodope</name>
    <dbReference type="NCBI Taxonomy" id="1453155"/>
    <lineage>
        <taxon>Eukaryota</taxon>
        <taxon>Metazoa</taxon>
        <taxon>Ecdysozoa</taxon>
        <taxon>Arthropoda</taxon>
        <taxon>Hexapoda</taxon>
        <taxon>Insecta</taxon>
        <taxon>Pterygota</taxon>
        <taxon>Neoptera</taxon>
        <taxon>Endopterygota</taxon>
        <taxon>Lepidoptera</taxon>
        <taxon>Glossata</taxon>
        <taxon>Ditrysia</taxon>
        <taxon>Zygaenoidea</taxon>
        <taxon>Zygaenidae</taxon>
        <taxon>Chalcosiinae</taxon>
        <taxon>Histia</taxon>
    </lineage>
</organism>
<evidence type="ECO:0000256" key="2">
    <source>
        <dbReference type="ARBA" id="ARBA00010532"/>
    </source>
</evidence>
<keyword evidence="5 12" id="KW-0812">Transmembrane</keyword>
<dbReference type="GO" id="GO:0007608">
    <property type="term" value="P:sensory perception of smell"/>
    <property type="evidence" value="ECO:0007669"/>
    <property type="project" value="UniProtKB-KW"/>
</dbReference>